<dbReference type="EMBL" id="VPFD01000012">
    <property type="protein sequence ID" value="TXF99582.1"/>
    <property type="molecule type" value="Genomic_DNA"/>
</dbReference>
<reference evidence="1 2" key="1">
    <citation type="submission" date="2019-08" db="EMBL/GenBank/DDBJ databases">
        <title>Massilia golmudensis sp. nov., isolated from sand in the Qinghai-Tibetan Plateau.</title>
        <authorList>
            <person name="Zhang B."/>
        </authorList>
    </citation>
    <scope>NUCLEOTIDE SEQUENCE [LARGE SCALE GENOMIC DNA]</scope>
    <source>
        <strain evidence="1 2">GEM5</strain>
    </source>
</reference>
<accession>A0A5C7G4P0</accession>
<dbReference type="Pfam" id="PF14390">
    <property type="entry name" value="DUF4420"/>
    <property type="match status" value="1"/>
</dbReference>
<evidence type="ECO:0000313" key="1">
    <source>
        <dbReference type="EMBL" id="TXF99582.1"/>
    </source>
</evidence>
<dbReference type="AlphaFoldDB" id="A0A5C7G4P0"/>
<gene>
    <name evidence="1" type="ORF">FVD38_12240</name>
</gene>
<organism evidence="1 2">
    <name type="scientific">Massilia arenae</name>
    <dbReference type="NCBI Taxonomy" id="2603288"/>
    <lineage>
        <taxon>Bacteria</taxon>
        <taxon>Pseudomonadati</taxon>
        <taxon>Pseudomonadota</taxon>
        <taxon>Betaproteobacteria</taxon>
        <taxon>Burkholderiales</taxon>
        <taxon>Oxalobacteraceae</taxon>
        <taxon>Telluria group</taxon>
        <taxon>Massilia</taxon>
    </lineage>
</organism>
<evidence type="ECO:0000313" key="2">
    <source>
        <dbReference type="Proteomes" id="UP000321413"/>
    </source>
</evidence>
<dbReference type="NCBIfam" id="NF041934">
    <property type="entry name" value="MzaD"/>
    <property type="match status" value="1"/>
</dbReference>
<protein>
    <submittedName>
        <fullName evidence="1">PD-(D/E)XK motif protein</fullName>
    </submittedName>
</protein>
<dbReference type="Proteomes" id="UP000321413">
    <property type="component" value="Unassembled WGS sequence"/>
</dbReference>
<sequence>MLTLLDEELVTAWRALAGGSDRDGGWRSIAVTGLEGVRLQAARRFPEDREALLIGFDSVALPPASTLPAATGFRVERISSGLPGDWLALVRQEEGGIELFSRMATDVVATIAASRNAAPQRQLQLFLGRVRAWQQFMSRSRGALNPAAELGLTGELVCLDMLLDAGMDAHAAVEGWQGPLDGLQDFEIGSGAVEVKSTLSHDGFPATILSLEQLDDATRQPLFIFGCRFAVADEGVTLGERVLALRLVLESDPSAASRFENALLHAGYVDAHAEHYTQRLVVSESRFIRVDETFPRLVAANVPAAIRRVRYELDLDATGARAFSLGNVLELTGAV</sequence>
<dbReference type="InterPro" id="IPR049664">
    <property type="entry name" value="MzaD"/>
</dbReference>
<dbReference type="InterPro" id="IPR025534">
    <property type="entry name" value="DUF4420"/>
</dbReference>
<comment type="caution">
    <text evidence="1">The sequence shown here is derived from an EMBL/GenBank/DDBJ whole genome shotgun (WGS) entry which is preliminary data.</text>
</comment>
<name>A0A5C7G4P0_9BURK</name>
<keyword evidence="2" id="KW-1185">Reference proteome</keyword>
<dbReference type="RefSeq" id="WP_147935068.1">
    <property type="nucleotide sequence ID" value="NZ_VPFD01000012.1"/>
</dbReference>
<proteinExistence type="predicted"/>